<dbReference type="Pfam" id="PF01395">
    <property type="entry name" value="PBP_GOBP"/>
    <property type="match status" value="1"/>
</dbReference>
<keyword evidence="3" id="KW-1185">Reference proteome</keyword>
<dbReference type="SMART" id="SM00708">
    <property type="entry name" value="PhBP"/>
    <property type="match status" value="1"/>
</dbReference>
<feature type="signal peptide" evidence="1">
    <location>
        <begin position="1"/>
        <end position="25"/>
    </location>
</feature>
<dbReference type="EMBL" id="LR899012">
    <property type="protein sequence ID" value="CAD7087541.1"/>
    <property type="molecule type" value="Genomic_DNA"/>
</dbReference>
<dbReference type="Gene3D" id="1.10.238.20">
    <property type="entry name" value="Pheromone/general odorant binding protein domain"/>
    <property type="match status" value="1"/>
</dbReference>
<dbReference type="InterPro" id="IPR036728">
    <property type="entry name" value="PBP_GOBP_sf"/>
</dbReference>
<evidence type="ECO:0000313" key="2">
    <source>
        <dbReference type="EMBL" id="CAD7087541.1"/>
    </source>
</evidence>
<sequence length="147" mass="16239">MSFPKINSVVIAVILSALVLVVVRAKVDENKLKAYTANIAKTCQPEGEPFGEVHDIVEKANPTQDEKCFITCTMTKWGLLSENGKFQPDGVRKVNEAIREFDDNPAEYKNADEAIIAKCSAIEKPEKCDKGYAIAECGFKVFDEIHG</sequence>
<dbReference type="InParanoid" id="A0A7R8YZ84"/>
<keyword evidence="1" id="KW-0732">Signal</keyword>
<dbReference type="SUPFAM" id="SSF47565">
    <property type="entry name" value="Insect pheromone/odorant-binding proteins"/>
    <property type="match status" value="1"/>
</dbReference>
<proteinExistence type="predicted"/>
<name>A0A7R8YZ84_HERIL</name>
<evidence type="ECO:0000256" key="1">
    <source>
        <dbReference type="SAM" id="SignalP"/>
    </source>
</evidence>
<dbReference type="InterPro" id="IPR006170">
    <property type="entry name" value="PBP/GOBP"/>
</dbReference>
<organism evidence="2 3">
    <name type="scientific">Hermetia illucens</name>
    <name type="common">Black soldier fly</name>
    <dbReference type="NCBI Taxonomy" id="343691"/>
    <lineage>
        <taxon>Eukaryota</taxon>
        <taxon>Metazoa</taxon>
        <taxon>Ecdysozoa</taxon>
        <taxon>Arthropoda</taxon>
        <taxon>Hexapoda</taxon>
        <taxon>Insecta</taxon>
        <taxon>Pterygota</taxon>
        <taxon>Neoptera</taxon>
        <taxon>Endopterygota</taxon>
        <taxon>Diptera</taxon>
        <taxon>Brachycera</taxon>
        <taxon>Stratiomyomorpha</taxon>
        <taxon>Stratiomyidae</taxon>
        <taxon>Hermetiinae</taxon>
        <taxon>Hermetia</taxon>
    </lineage>
</organism>
<dbReference type="AlphaFoldDB" id="A0A7R8YZ84"/>
<evidence type="ECO:0000313" key="3">
    <source>
        <dbReference type="Proteomes" id="UP000594454"/>
    </source>
</evidence>
<gene>
    <name evidence="2" type="ORF">HERILL_LOCUS10241</name>
</gene>
<accession>A0A7R8YZ84</accession>
<protein>
    <submittedName>
        <fullName evidence="2">Uncharacterized protein</fullName>
    </submittedName>
</protein>
<reference evidence="2 3" key="1">
    <citation type="submission" date="2020-11" db="EMBL/GenBank/DDBJ databases">
        <authorList>
            <person name="Wallbank WR R."/>
            <person name="Pardo Diaz C."/>
            <person name="Kozak K."/>
            <person name="Martin S."/>
            <person name="Jiggins C."/>
            <person name="Moest M."/>
            <person name="Warren A I."/>
            <person name="Generalovic N T."/>
            <person name="Byers J.R.P. K."/>
            <person name="Montejo-Kovacevich G."/>
            <person name="Yen C E."/>
        </authorList>
    </citation>
    <scope>NUCLEOTIDE SEQUENCE [LARGE SCALE GENOMIC DNA]</scope>
</reference>
<feature type="chain" id="PRO_5030789359" evidence="1">
    <location>
        <begin position="26"/>
        <end position="147"/>
    </location>
</feature>
<dbReference type="CDD" id="cd23992">
    <property type="entry name" value="PBP_GOBP"/>
    <property type="match status" value="1"/>
</dbReference>
<dbReference type="Proteomes" id="UP000594454">
    <property type="component" value="Chromosome 4"/>
</dbReference>
<dbReference type="OrthoDB" id="8194670at2759"/>
<dbReference type="GO" id="GO:0005549">
    <property type="term" value="F:odorant binding"/>
    <property type="evidence" value="ECO:0007669"/>
    <property type="project" value="InterPro"/>
</dbReference>